<dbReference type="Gene3D" id="3.40.50.2300">
    <property type="match status" value="1"/>
</dbReference>
<dbReference type="Pfam" id="PF00072">
    <property type="entry name" value="Response_reg"/>
    <property type="match status" value="1"/>
</dbReference>
<dbReference type="EMBL" id="CP031517">
    <property type="protein sequence ID" value="QOS39527.1"/>
    <property type="molecule type" value="Genomic_DNA"/>
</dbReference>
<feature type="modified residue" description="4-aspartylphosphate" evidence="1">
    <location>
        <position position="59"/>
    </location>
</feature>
<proteinExistence type="predicted"/>
<dbReference type="InterPro" id="IPR007492">
    <property type="entry name" value="LytTR_DNA-bd_dom"/>
</dbReference>
<dbReference type="InterPro" id="IPR046947">
    <property type="entry name" value="LytR-like"/>
</dbReference>
<evidence type="ECO:0000313" key="5">
    <source>
        <dbReference type="Proteomes" id="UP000593591"/>
    </source>
</evidence>
<feature type="domain" description="HTH LytTR-type" evidence="3">
    <location>
        <begin position="133"/>
        <end position="233"/>
    </location>
</feature>
<dbReference type="SMART" id="SM00850">
    <property type="entry name" value="LytTR"/>
    <property type="match status" value="1"/>
</dbReference>
<dbReference type="AlphaFoldDB" id="A0A7M1XJD5"/>
<dbReference type="PANTHER" id="PTHR37299">
    <property type="entry name" value="TRANSCRIPTIONAL REGULATOR-RELATED"/>
    <property type="match status" value="1"/>
</dbReference>
<dbReference type="SUPFAM" id="SSF52172">
    <property type="entry name" value="CheY-like"/>
    <property type="match status" value="1"/>
</dbReference>
<dbReference type="PROSITE" id="PS50110">
    <property type="entry name" value="RESPONSE_REGULATORY"/>
    <property type="match status" value="1"/>
</dbReference>
<reference evidence="4 5" key="1">
    <citation type="submission" date="2018-08" db="EMBL/GenBank/DDBJ databases">
        <title>The first complete genome of Treponema rectale (CHPAT), a commensal spirochete of the bovine rectum.</title>
        <authorList>
            <person name="Staton G.J."/>
            <person name="Clegg S.R."/>
            <person name="Carter S.D."/>
            <person name="Radford A.D."/>
            <person name="Darby A."/>
            <person name="Hall N."/>
            <person name="Birtles R.J."/>
            <person name="Evans N.J."/>
        </authorList>
    </citation>
    <scope>NUCLEOTIDE SEQUENCE [LARGE SCALE GENOMIC DNA]</scope>
    <source>
        <strain evidence="4 5">CHPA</strain>
    </source>
</reference>
<evidence type="ECO:0000259" key="3">
    <source>
        <dbReference type="PROSITE" id="PS50930"/>
    </source>
</evidence>
<protein>
    <submittedName>
        <fullName evidence="4">DNA-binding response regulator</fullName>
    </submittedName>
</protein>
<dbReference type="InterPro" id="IPR001789">
    <property type="entry name" value="Sig_transdc_resp-reg_receiver"/>
</dbReference>
<sequence length="236" mass="27687">MDMIKVVILEDDQTQVDLTKKFLEQYSQTENCLFHVQSYNSPLEFLETYEYDADLIFLDIRMPGLTGMAVAREIRKKDESVTIIFITSLTQYAIEGYEVNAEDYIVKPINYPEFKIKLNRCLSRITLKNSRTVTFVTNDSIIKLSMDSITYIETDLHRLIFHDNESFTYVKHQSMKECEEEFKDTDFLRINSSYLVNLRYANNIQGGDMILSDGTRLKISRPRMNQVVKAFLDFKK</sequence>
<dbReference type="KEGG" id="trc:DYE49_03255"/>
<name>A0A7M1XJD5_9SPIR</name>
<dbReference type="PROSITE" id="PS50930">
    <property type="entry name" value="HTH_LYTTR"/>
    <property type="match status" value="1"/>
</dbReference>
<evidence type="ECO:0000259" key="2">
    <source>
        <dbReference type="PROSITE" id="PS50110"/>
    </source>
</evidence>
<dbReference type="GO" id="GO:0003677">
    <property type="term" value="F:DNA binding"/>
    <property type="evidence" value="ECO:0007669"/>
    <property type="project" value="UniProtKB-KW"/>
</dbReference>
<keyword evidence="1" id="KW-0597">Phosphoprotein</keyword>
<dbReference type="Gene3D" id="2.40.50.1020">
    <property type="entry name" value="LytTr DNA-binding domain"/>
    <property type="match status" value="1"/>
</dbReference>
<evidence type="ECO:0000313" key="4">
    <source>
        <dbReference type="EMBL" id="QOS39527.1"/>
    </source>
</evidence>
<dbReference type="PANTHER" id="PTHR37299:SF1">
    <property type="entry name" value="STAGE 0 SPORULATION PROTEIN A HOMOLOG"/>
    <property type="match status" value="1"/>
</dbReference>
<dbReference type="InterPro" id="IPR011006">
    <property type="entry name" value="CheY-like_superfamily"/>
</dbReference>
<keyword evidence="4" id="KW-0238">DNA-binding</keyword>
<dbReference type="Proteomes" id="UP000593591">
    <property type="component" value="Chromosome"/>
</dbReference>
<dbReference type="GO" id="GO:0000156">
    <property type="term" value="F:phosphorelay response regulator activity"/>
    <property type="evidence" value="ECO:0007669"/>
    <property type="project" value="InterPro"/>
</dbReference>
<gene>
    <name evidence="4" type="ORF">DYE49_03255</name>
</gene>
<dbReference type="SMART" id="SM00448">
    <property type="entry name" value="REC"/>
    <property type="match status" value="1"/>
</dbReference>
<evidence type="ECO:0000256" key="1">
    <source>
        <dbReference type="PROSITE-ProRule" id="PRU00169"/>
    </source>
</evidence>
<feature type="domain" description="Response regulatory" evidence="2">
    <location>
        <begin position="5"/>
        <end position="122"/>
    </location>
</feature>
<dbReference type="Pfam" id="PF04397">
    <property type="entry name" value="LytTR"/>
    <property type="match status" value="1"/>
</dbReference>
<accession>A0A7M1XJD5</accession>
<organism evidence="4 5">
    <name type="scientific">Treponema rectale</name>
    <dbReference type="NCBI Taxonomy" id="744512"/>
    <lineage>
        <taxon>Bacteria</taxon>
        <taxon>Pseudomonadati</taxon>
        <taxon>Spirochaetota</taxon>
        <taxon>Spirochaetia</taxon>
        <taxon>Spirochaetales</taxon>
        <taxon>Treponemataceae</taxon>
        <taxon>Treponema</taxon>
    </lineage>
</organism>